<dbReference type="WBParaSite" id="L893_g16095.t1">
    <property type="protein sequence ID" value="L893_g16095.t1"/>
    <property type="gene ID" value="L893_g16095"/>
</dbReference>
<feature type="transmembrane region" description="Helical" evidence="1">
    <location>
        <begin position="44"/>
        <end position="65"/>
    </location>
</feature>
<evidence type="ECO:0000313" key="3">
    <source>
        <dbReference type="WBParaSite" id="L893_g16095.t1"/>
    </source>
</evidence>
<keyword evidence="1" id="KW-0472">Membrane</keyword>
<protein>
    <submittedName>
        <fullName evidence="3">Transmembrane protein</fullName>
    </submittedName>
</protein>
<evidence type="ECO:0000256" key="1">
    <source>
        <dbReference type="SAM" id="Phobius"/>
    </source>
</evidence>
<keyword evidence="1" id="KW-1133">Transmembrane helix</keyword>
<keyword evidence="2" id="KW-1185">Reference proteome</keyword>
<name>A0A1I7YGL2_9BILA</name>
<keyword evidence="1" id="KW-0812">Transmembrane</keyword>
<sequence>MLYLKGRAMLSNEPCSERRHFPLILRFCRLIFGKMKPIPKAMSTVLVLCAMHMYFTVPILLAAGLTSHVKAVLNPFKQLYNRGYDFEELANSDLY</sequence>
<dbReference type="Proteomes" id="UP000095287">
    <property type="component" value="Unplaced"/>
</dbReference>
<evidence type="ECO:0000313" key="2">
    <source>
        <dbReference type="Proteomes" id="UP000095287"/>
    </source>
</evidence>
<proteinExistence type="predicted"/>
<organism evidence="2 3">
    <name type="scientific">Steinernema glaseri</name>
    <dbReference type="NCBI Taxonomy" id="37863"/>
    <lineage>
        <taxon>Eukaryota</taxon>
        <taxon>Metazoa</taxon>
        <taxon>Ecdysozoa</taxon>
        <taxon>Nematoda</taxon>
        <taxon>Chromadorea</taxon>
        <taxon>Rhabditida</taxon>
        <taxon>Tylenchina</taxon>
        <taxon>Panagrolaimomorpha</taxon>
        <taxon>Strongyloidoidea</taxon>
        <taxon>Steinernematidae</taxon>
        <taxon>Steinernema</taxon>
    </lineage>
</organism>
<accession>A0A1I7YGL2</accession>
<dbReference type="AlphaFoldDB" id="A0A1I7YGL2"/>
<reference evidence="3" key="1">
    <citation type="submission" date="2016-11" db="UniProtKB">
        <authorList>
            <consortium name="WormBaseParasite"/>
        </authorList>
    </citation>
    <scope>IDENTIFICATION</scope>
</reference>